<dbReference type="Proteomes" id="UP000276133">
    <property type="component" value="Unassembled WGS sequence"/>
</dbReference>
<gene>
    <name evidence="2" type="ORF">BpHYR1_050693</name>
</gene>
<keyword evidence="3" id="KW-1185">Reference proteome</keyword>
<reference evidence="2 3" key="1">
    <citation type="journal article" date="2018" name="Sci. Rep.">
        <title>Genomic signatures of local adaptation to the degree of environmental predictability in rotifers.</title>
        <authorList>
            <person name="Franch-Gras L."/>
            <person name="Hahn C."/>
            <person name="Garcia-Roger E.M."/>
            <person name="Carmona M.J."/>
            <person name="Serra M."/>
            <person name="Gomez A."/>
        </authorList>
    </citation>
    <scope>NUCLEOTIDE SEQUENCE [LARGE SCALE GENOMIC DNA]</scope>
    <source>
        <strain evidence="2">HYR1</strain>
    </source>
</reference>
<name>A0A3M7P3S3_BRAPC</name>
<dbReference type="CDD" id="cd16021">
    <property type="entry name" value="ALP_like"/>
    <property type="match status" value="1"/>
</dbReference>
<keyword evidence="1" id="KW-0472">Membrane</keyword>
<dbReference type="InterPro" id="IPR017850">
    <property type="entry name" value="Alkaline_phosphatase_core_sf"/>
</dbReference>
<dbReference type="FunFam" id="3.40.720.10:FF:000017">
    <property type="entry name" value="Predicted protein"/>
    <property type="match status" value="1"/>
</dbReference>
<evidence type="ECO:0000256" key="1">
    <source>
        <dbReference type="SAM" id="Phobius"/>
    </source>
</evidence>
<sequence>MKKLIKKSILNKFLRTFALFINILSKLKRTGSKKPLVRYKINGTRGPKRHKTTDNQIKCQNKEEAKTEPPLSKVYCQYISQDGKIYSLSPHRTKVYHTDQQSAFFGPIRFKAILMLFIFILAYVGLNNYLIMFVYYGSQNLKSNHLSEKNKIFFPFVSLLSDQTNKIGKVNKSEDKILSENFTILIDPLDLDYRGIEKNASSTKLVFLPESYFQPNSHCVLPKLDPYEKDLMQFVKKEPDIICNPKQNWIYVQNGTIRVSKAAMQKHGVIVCAYIPLYRGNNDFTVYEGSRIFPVMDKMPLISDFFKIDCRSKDGAIYSNIHSGIAYDSSLHIRHMWNPLPKRALGYNVLMFGFDSVSRMSWIRMLPKSYAYMIQEGFVVLKGYNIVGDGTPQALLPILTGKKETELPEARRGFVNATHVDDFPWIWQDFKNAGYVTQWAEDMQSIGTFQLRMLGFKRQPVDHYMRLFYLEAEKYYARFRKLCLGSLSRHQNMINWVKEFFSVYDSKPKFSFVFHSEASHNHNNPLSLLDDDLKRFLQHLKLSGVMQNTVLLFMSDHGVRVSDIRKYSQGKLEEVCW</sequence>
<dbReference type="EMBL" id="REGN01013691">
    <property type="protein sequence ID" value="RMZ93589.1"/>
    <property type="molecule type" value="Genomic_DNA"/>
</dbReference>
<dbReference type="STRING" id="10195.A0A3M7P3S3"/>
<organism evidence="2 3">
    <name type="scientific">Brachionus plicatilis</name>
    <name type="common">Marine rotifer</name>
    <name type="synonym">Brachionus muelleri</name>
    <dbReference type="NCBI Taxonomy" id="10195"/>
    <lineage>
        <taxon>Eukaryota</taxon>
        <taxon>Metazoa</taxon>
        <taxon>Spiralia</taxon>
        <taxon>Gnathifera</taxon>
        <taxon>Rotifera</taxon>
        <taxon>Eurotatoria</taxon>
        <taxon>Monogononta</taxon>
        <taxon>Pseudotrocha</taxon>
        <taxon>Ploima</taxon>
        <taxon>Brachionidae</taxon>
        <taxon>Brachionus</taxon>
    </lineage>
</organism>
<keyword evidence="1" id="KW-1133">Transmembrane helix</keyword>
<protein>
    <recommendedName>
        <fullName evidence="4">DUF229 domain containing</fullName>
    </recommendedName>
</protein>
<feature type="transmembrane region" description="Helical" evidence="1">
    <location>
        <begin position="112"/>
        <end position="136"/>
    </location>
</feature>
<dbReference type="OrthoDB" id="413313at2759"/>
<dbReference type="GO" id="GO:0005615">
    <property type="term" value="C:extracellular space"/>
    <property type="evidence" value="ECO:0007669"/>
    <property type="project" value="TreeGrafter"/>
</dbReference>
<dbReference type="SUPFAM" id="SSF53649">
    <property type="entry name" value="Alkaline phosphatase-like"/>
    <property type="match status" value="1"/>
</dbReference>
<evidence type="ECO:0008006" key="4">
    <source>
        <dbReference type="Google" id="ProtNLM"/>
    </source>
</evidence>
<accession>A0A3M7P3S3</accession>
<evidence type="ECO:0000313" key="3">
    <source>
        <dbReference type="Proteomes" id="UP000276133"/>
    </source>
</evidence>
<keyword evidence="1" id="KW-0812">Transmembrane</keyword>
<proteinExistence type="predicted"/>
<dbReference type="AlphaFoldDB" id="A0A3M7P3S3"/>
<dbReference type="InterPro" id="IPR004245">
    <property type="entry name" value="DUF229"/>
</dbReference>
<dbReference type="Gene3D" id="3.40.720.10">
    <property type="entry name" value="Alkaline Phosphatase, subunit A"/>
    <property type="match status" value="1"/>
</dbReference>
<dbReference type="PANTHER" id="PTHR10974">
    <property type="entry name" value="FI08016P-RELATED"/>
    <property type="match status" value="1"/>
</dbReference>
<comment type="caution">
    <text evidence="2">The sequence shown here is derived from an EMBL/GenBank/DDBJ whole genome shotgun (WGS) entry which is preliminary data.</text>
</comment>
<dbReference type="PANTHER" id="PTHR10974:SF73">
    <property type="entry name" value="FI21235P1"/>
    <property type="match status" value="1"/>
</dbReference>
<dbReference type="Pfam" id="PF02995">
    <property type="entry name" value="DUF229"/>
    <property type="match status" value="1"/>
</dbReference>
<evidence type="ECO:0000313" key="2">
    <source>
        <dbReference type="EMBL" id="RMZ93589.1"/>
    </source>
</evidence>